<proteinExistence type="predicted"/>
<sequence length="195" mass="22552">MSDDLLQSINSLSRSWRGEPYANMVDYCLTESPYPLGDEFMEFFHSLLEILVDILICGEACDSMFETLLEPLREKLVFLNNFIQFVRMQRKYSSYFIEHCRIVAICAPNICCLCCFYRDDDQVFDGMHLKIPELIEKIKPVDPQVRAAYIGFLEFGSFTLSTQTEMFIVGNFVDSLLSNLSELILNCGVPVLWYL</sequence>
<organism evidence="1 2">
    <name type="scientific">Cinchona calisaya</name>
    <dbReference type="NCBI Taxonomy" id="153742"/>
    <lineage>
        <taxon>Eukaryota</taxon>
        <taxon>Viridiplantae</taxon>
        <taxon>Streptophyta</taxon>
        <taxon>Embryophyta</taxon>
        <taxon>Tracheophyta</taxon>
        <taxon>Spermatophyta</taxon>
        <taxon>Magnoliopsida</taxon>
        <taxon>eudicotyledons</taxon>
        <taxon>Gunneridae</taxon>
        <taxon>Pentapetalae</taxon>
        <taxon>asterids</taxon>
        <taxon>lamiids</taxon>
        <taxon>Gentianales</taxon>
        <taxon>Rubiaceae</taxon>
        <taxon>Cinchonoideae</taxon>
        <taxon>Cinchoneae</taxon>
        <taxon>Cinchona</taxon>
    </lineage>
</organism>
<gene>
    <name evidence="1" type="ORF">ACH5RR_021304</name>
</gene>
<reference evidence="1 2" key="1">
    <citation type="submission" date="2024-11" db="EMBL/GenBank/DDBJ databases">
        <title>A near-complete genome assembly of Cinchona calisaya.</title>
        <authorList>
            <person name="Lian D.C."/>
            <person name="Zhao X.W."/>
            <person name="Wei L."/>
        </authorList>
    </citation>
    <scope>NUCLEOTIDE SEQUENCE [LARGE SCALE GENOMIC DNA]</scope>
    <source>
        <tissue evidence="1">Nenye</tissue>
    </source>
</reference>
<name>A0ABD2ZKE2_9GENT</name>
<keyword evidence="2" id="KW-1185">Reference proteome</keyword>
<protein>
    <submittedName>
        <fullName evidence="1">Uncharacterized protein</fullName>
    </submittedName>
</protein>
<accession>A0ABD2ZKE2</accession>
<evidence type="ECO:0000313" key="2">
    <source>
        <dbReference type="Proteomes" id="UP001630127"/>
    </source>
</evidence>
<comment type="caution">
    <text evidence="1">The sequence shown here is derived from an EMBL/GenBank/DDBJ whole genome shotgun (WGS) entry which is preliminary data.</text>
</comment>
<evidence type="ECO:0000313" key="1">
    <source>
        <dbReference type="EMBL" id="KAL3518715.1"/>
    </source>
</evidence>
<dbReference type="EMBL" id="JBJUIK010000009">
    <property type="protein sequence ID" value="KAL3518715.1"/>
    <property type="molecule type" value="Genomic_DNA"/>
</dbReference>
<dbReference type="Proteomes" id="UP001630127">
    <property type="component" value="Unassembled WGS sequence"/>
</dbReference>
<dbReference type="AlphaFoldDB" id="A0ABD2ZKE2"/>